<keyword evidence="2" id="KW-1185">Reference proteome</keyword>
<organism evidence="1 2">
    <name type="scientific">Glomus cerebriforme</name>
    <dbReference type="NCBI Taxonomy" id="658196"/>
    <lineage>
        <taxon>Eukaryota</taxon>
        <taxon>Fungi</taxon>
        <taxon>Fungi incertae sedis</taxon>
        <taxon>Mucoromycota</taxon>
        <taxon>Glomeromycotina</taxon>
        <taxon>Glomeromycetes</taxon>
        <taxon>Glomerales</taxon>
        <taxon>Glomeraceae</taxon>
        <taxon>Glomus</taxon>
    </lineage>
</organism>
<proteinExistence type="predicted"/>
<gene>
    <name evidence="1" type="ORF">C1645_839374</name>
</gene>
<name>A0A397S6U0_9GLOM</name>
<evidence type="ECO:0000313" key="2">
    <source>
        <dbReference type="Proteomes" id="UP000265703"/>
    </source>
</evidence>
<reference evidence="1 2" key="1">
    <citation type="submission" date="2018-06" db="EMBL/GenBank/DDBJ databases">
        <title>Comparative genomics reveals the genomic features of Rhizophagus irregularis, R. cerebriforme, R. diaphanum and Gigaspora rosea, and their symbiotic lifestyle signature.</title>
        <authorList>
            <person name="Morin E."/>
            <person name="San Clemente H."/>
            <person name="Chen E.C.H."/>
            <person name="De La Providencia I."/>
            <person name="Hainaut M."/>
            <person name="Kuo A."/>
            <person name="Kohler A."/>
            <person name="Murat C."/>
            <person name="Tang N."/>
            <person name="Roy S."/>
            <person name="Loubradou J."/>
            <person name="Henrissat B."/>
            <person name="Grigoriev I.V."/>
            <person name="Corradi N."/>
            <person name="Roux C."/>
            <person name="Martin F.M."/>
        </authorList>
    </citation>
    <scope>NUCLEOTIDE SEQUENCE [LARGE SCALE GENOMIC DNA]</scope>
    <source>
        <strain evidence="1 2">DAOM 227022</strain>
    </source>
</reference>
<accession>A0A397S6U0</accession>
<comment type="caution">
    <text evidence="1">The sequence shown here is derived from an EMBL/GenBank/DDBJ whole genome shotgun (WGS) entry which is preliminary data.</text>
</comment>
<dbReference type="AlphaFoldDB" id="A0A397S6U0"/>
<sequence>MQNIKKIILTLPSFENTINERERVNTDVVAAFTTADISLEKIKKLKSFLLKYCKNDSLITGANQLHEKYLPLSYKIEFQEYC</sequence>
<evidence type="ECO:0000313" key="1">
    <source>
        <dbReference type="EMBL" id="RIA80055.1"/>
    </source>
</evidence>
<dbReference type="OrthoDB" id="6582565at2759"/>
<dbReference type="STRING" id="658196.A0A397S6U0"/>
<protein>
    <submittedName>
        <fullName evidence="1">Uncharacterized protein</fullName>
    </submittedName>
</protein>
<dbReference type="Proteomes" id="UP000265703">
    <property type="component" value="Unassembled WGS sequence"/>
</dbReference>
<dbReference type="EMBL" id="QKYT01001058">
    <property type="protein sequence ID" value="RIA80055.1"/>
    <property type="molecule type" value="Genomic_DNA"/>
</dbReference>